<dbReference type="AlphaFoldDB" id="A0A5C5U7K0"/>
<evidence type="ECO:0000256" key="1">
    <source>
        <dbReference type="ARBA" id="ARBA00005701"/>
    </source>
</evidence>
<evidence type="ECO:0000313" key="4">
    <source>
        <dbReference type="Proteomes" id="UP000315949"/>
    </source>
</evidence>
<keyword evidence="4" id="KW-1185">Reference proteome</keyword>
<comment type="similarity">
    <text evidence="1">Belongs to the SDHAF4 family.</text>
</comment>
<evidence type="ECO:0000313" key="3">
    <source>
        <dbReference type="EMBL" id="TWT21779.1"/>
    </source>
</evidence>
<dbReference type="PANTHER" id="PTHR28524:SF3">
    <property type="entry name" value="SUCCINATE DEHYDROGENASE ASSEMBLY FACTOR 4, MITOCHONDRIAL"/>
    <property type="match status" value="1"/>
</dbReference>
<evidence type="ECO:0000256" key="2">
    <source>
        <dbReference type="SAM" id="MobiDB-lite"/>
    </source>
</evidence>
<dbReference type="OrthoDB" id="8481828at2"/>
<sequence length="82" mass="8970">MDPEPLVLSDIERRLKLACVKDGDILGDQRSGPVTEGKPRDAADAVPADDAGERKPVEYGGRDGPDPTRYGDWEKNGRCIDF</sequence>
<name>A0A5C5U7K0_9GAMM</name>
<gene>
    <name evidence="3" type="ORF">FQY79_01205</name>
</gene>
<proteinExistence type="inferred from homology"/>
<dbReference type="InterPro" id="IPR012875">
    <property type="entry name" value="SDHF4"/>
</dbReference>
<protein>
    <submittedName>
        <fullName evidence="3">DUF1674 domain-containing protein</fullName>
    </submittedName>
</protein>
<dbReference type="EMBL" id="VOHE01000001">
    <property type="protein sequence ID" value="TWT21779.1"/>
    <property type="molecule type" value="Genomic_DNA"/>
</dbReference>
<organism evidence="3 4">
    <name type="scientific">Luteimonas wenzhouensis</name>
    <dbReference type="NCBI Taxonomy" id="2599615"/>
    <lineage>
        <taxon>Bacteria</taxon>
        <taxon>Pseudomonadati</taxon>
        <taxon>Pseudomonadota</taxon>
        <taxon>Gammaproteobacteria</taxon>
        <taxon>Lysobacterales</taxon>
        <taxon>Lysobacteraceae</taxon>
        <taxon>Luteimonas</taxon>
    </lineage>
</organism>
<reference evidence="3 4" key="1">
    <citation type="submission" date="2019-07" db="EMBL/GenBank/DDBJ databases">
        <title>Luteimonas sp. YD-1 nov., isolated from acidic soil.</title>
        <authorList>
            <person name="Zhou J."/>
        </authorList>
    </citation>
    <scope>NUCLEOTIDE SEQUENCE [LARGE SCALE GENOMIC DNA]</scope>
    <source>
        <strain evidence="3 4">YD-1</strain>
    </source>
</reference>
<accession>A0A5C5U7K0</accession>
<dbReference type="Pfam" id="PF07896">
    <property type="entry name" value="DUF1674"/>
    <property type="match status" value="1"/>
</dbReference>
<feature type="compositionally biased region" description="Basic and acidic residues" evidence="2">
    <location>
        <begin position="51"/>
        <end position="72"/>
    </location>
</feature>
<comment type="caution">
    <text evidence="3">The sequence shown here is derived from an EMBL/GenBank/DDBJ whole genome shotgun (WGS) entry which is preliminary data.</text>
</comment>
<dbReference type="PANTHER" id="PTHR28524">
    <property type="entry name" value="SUCCINATE DEHYDROGENASE ASSEMBLY FACTOR 4, MITOCHONDRIAL"/>
    <property type="match status" value="1"/>
</dbReference>
<dbReference type="Proteomes" id="UP000315949">
    <property type="component" value="Unassembled WGS sequence"/>
</dbReference>
<feature type="region of interest" description="Disordered" evidence="2">
    <location>
        <begin position="24"/>
        <end position="72"/>
    </location>
</feature>